<keyword evidence="7" id="KW-1133">Transmembrane helix</keyword>
<protein>
    <submittedName>
        <fullName evidence="13">M48 family metalloprotease</fullName>
        <ecNumber evidence="13">3.4.24.-</ecNumber>
    </submittedName>
</protein>
<dbReference type="EMBL" id="DXAV01000084">
    <property type="protein sequence ID" value="HIZ92505.1"/>
    <property type="molecule type" value="Genomic_DNA"/>
</dbReference>
<evidence type="ECO:0000256" key="5">
    <source>
        <dbReference type="ARBA" id="ARBA00022801"/>
    </source>
</evidence>
<proteinExistence type="inferred from homology"/>
<comment type="cofactor">
    <cofactor evidence="10">
        <name>Zn(2+)</name>
        <dbReference type="ChEBI" id="CHEBI:29105"/>
    </cofactor>
    <text evidence="10">Binds 1 zinc ion per subunit.</text>
</comment>
<reference evidence="13" key="1">
    <citation type="journal article" date="2021" name="PeerJ">
        <title>Extensive microbial diversity within the chicken gut microbiome revealed by metagenomics and culture.</title>
        <authorList>
            <person name="Gilroy R."/>
            <person name="Ravi A."/>
            <person name="Getino M."/>
            <person name="Pursley I."/>
            <person name="Horton D.L."/>
            <person name="Alikhan N.F."/>
            <person name="Baker D."/>
            <person name="Gharbi K."/>
            <person name="Hall N."/>
            <person name="Watson M."/>
            <person name="Adriaenssens E.M."/>
            <person name="Foster-Nyarko E."/>
            <person name="Jarju S."/>
            <person name="Secka A."/>
            <person name="Antonio M."/>
            <person name="Oren A."/>
            <person name="Chaudhuri R.R."/>
            <person name="La Ragione R."/>
            <person name="Hildebrand F."/>
            <person name="Pallen M.J."/>
        </authorList>
    </citation>
    <scope>NUCLEOTIDE SEQUENCE</scope>
    <source>
        <strain evidence="13">CHK118-2852</strain>
    </source>
</reference>
<evidence type="ECO:0000256" key="4">
    <source>
        <dbReference type="ARBA" id="ARBA00022723"/>
    </source>
</evidence>
<dbReference type="InterPro" id="IPR050083">
    <property type="entry name" value="HtpX_protease"/>
</dbReference>
<evidence type="ECO:0000256" key="6">
    <source>
        <dbReference type="ARBA" id="ARBA00022833"/>
    </source>
</evidence>
<comment type="similarity">
    <text evidence="10">Belongs to the peptidase M48 family.</text>
</comment>
<keyword evidence="3" id="KW-0812">Transmembrane</keyword>
<dbReference type="GO" id="GO:0004222">
    <property type="term" value="F:metalloendopeptidase activity"/>
    <property type="evidence" value="ECO:0007669"/>
    <property type="project" value="InterPro"/>
</dbReference>
<evidence type="ECO:0000256" key="10">
    <source>
        <dbReference type="RuleBase" id="RU003983"/>
    </source>
</evidence>
<evidence type="ECO:0000256" key="2">
    <source>
        <dbReference type="ARBA" id="ARBA00022670"/>
    </source>
</evidence>
<evidence type="ECO:0000259" key="12">
    <source>
        <dbReference type="Pfam" id="PF13248"/>
    </source>
</evidence>
<feature type="domain" description="Putative zinc-ribbon" evidence="12">
    <location>
        <begin position="270"/>
        <end position="292"/>
    </location>
</feature>
<keyword evidence="8 10" id="KW-0482">Metalloprotease</keyword>
<keyword evidence="2 10" id="KW-0645">Protease</keyword>
<dbReference type="InterPro" id="IPR059113">
    <property type="entry name" value="Znf_ribbon"/>
</dbReference>
<dbReference type="PANTHER" id="PTHR43221:SF3">
    <property type="entry name" value="SLL1280 PROTEIN"/>
    <property type="match status" value="1"/>
</dbReference>
<keyword evidence="9" id="KW-0472">Membrane</keyword>
<keyword evidence="1" id="KW-1003">Cell membrane</keyword>
<dbReference type="PANTHER" id="PTHR43221">
    <property type="entry name" value="PROTEASE HTPX"/>
    <property type="match status" value="1"/>
</dbReference>
<dbReference type="Proteomes" id="UP000824108">
    <property type="component" value="Unassembled WGS sequence"/>
</dbReference>
<reference evidence="13" key="2">
    <citation type="submission" date="2021-04" db="EMBL/GenBank/DDBJ databases">
        <authorList>
            <person name="Gilroy R."/>
        </authorList>
    </citation>
    <scope>NUCLEOTIDE SEQUENCE</scope>
    <source>
        <strain evidence="13">CHK118-2852</strain>
    </source>
</reference>
<dbReference type="GO" id="GO:0006508">
    <property type="term" value="P:proteolysis"/>
    <property type="evidence" value="ECO:0007669"/>
    <property type="project" value="UniProtKB-KW"/>
</dbReference>
<evidence type="ECO:0000313" key="14">
    <source>
        <dbReference type="Proteomes" id="UP000824108"/>
    </source>
</evidence>
<dbReference type="GO" id="GO:0046872">
    <property type="term" value="F:metal ion binding"/>
    <property type="evidence" value="ECO:0007669"/>
    <property type="project" value="UniProtKB-KW"/>
</dbReference>
<keyword evidence="4" id="KW-0479">Metal-binding</keyword>
<dbReference type="AlphaFoldDB" id="A0A9D2H0P9"/>
<dbReference type="CDD" id="cd07325">
    <property type="entry name" value="M48_Ste24p_like"/>
    <property type="match status" value="1"/>
</dbReference>
<evidence type="ECO:0000256" key="7">
    <source>
        <dbReference type="ARBA" id="ARBA00022989"/>
    </source>
</evidence>
<evidence type="ECO:0000256" key="9">
    <source>
        <dbReference type="ARBA" id="ARBA00023136"/>
    </source>
</evidence>
<organism evidence="13 14">
    <name type="scientific">Candidatus Bacteroides merdavium</name>
    <dbReference type="NCBI Taxonomy" id="2838472"/>
    <lineage>
        <taxon>Bacteria</taxon>
        <taxon>Pseudomonadati</taxon>
        <taxon>Bacteroidota</taxon>
        <taxon>Bacteroidia</taxon>
        <taxon>Bacteroidales</taxon>
        <taxon>Bacteroidaceae</taxon>
        <taxon>Bacteroides</taxon>
    </lineage>
</organism>
<feature type="domain" description="Peptidase M48" evidence="11">
    <location>
        <begin position="70"/>
        <end position="248"/>
    </location>
</feature>
<dbReference type="Gene3D" id="3.30.2010.10">
    <property type="entry name" value="Metalloproteases ('zincins'), catalytic domain"/>
    <property type="match status" value="1"/>
</dbReference>
<accession>A0A9D2H0P9</accession>
<gene>
    <name evidence="13" type="ORF">H9807_10390</name>
</gene>
<dbReference type="Pfam" id="PF01435">
    <property type="entry name" value="Peptidase_M48"/>
    <property type="match status" value="1"/>
</dbReference>
<sequence length="293" mass="33402">MIRPAEFIHPEDAAALRQLESIPGFPTLVRKVMSLGLEPLRYGMNMATNIRLSPTQLPELYHHLPPICEKLGIDEPEFYLQMDPMPNAWTFGDTRIFITITSGLVEMMDNEELDAVIAHECGHILCRHVLYHNMAQYLLDGMDSLGLLGALTTPLKLAILYWYRKSELSCDRCASIVTSPEVVSRIMARFAGGPKGITQNVNMEEWANQADKYDEIRTDGVWNKALQLYVIMGLDHPFNAVRVREILTWGKSEQYHNLMTNLKAQASKPKCPQCGKSVEKEWMFCRHCGYKLK</sequence>
<name>A0A9D2H0P9_9BACE</name>
<comment type="caution">
    <text evidence="13">The sequence shown here is derived from an EMBL/GenBank/DDBJ whole genome shotgun (WGS) entry which is preliminary data.</text>
</comment>
<keyword evidence="6 10" id="KW-0862">Zinc</keyword>
<dbReference type="Pfam" id="PF13248">
    <property type="entry name" value="Zn_ribbon_3"/>
    <property type="match status" value="1"/>
</dbReference>
<dbReference type="EC" id="3.4.24.-" evidence="13"/>
<keyword evidence="5 10" id="KW-0378">Hydrolase</keyword>
<evidence type="ECO:0000256" key="1">
    <source>
        <dbReference type="ARBA" id="ARBA00022475"/>
    </source>
</evidence>
<evidence type="ECO:0000259" key="11">
    <source>
        <dbReference type="Pfam" id="PF01435"/>
    </source>
</evidence>
<dbReference type="InterPro" id="IPR001915">
    <property type="entry name" value="Peptidase_M48"/>
</dbReference>
<evidence type="ECO:0000313" key="13">
    <source>
        <dbReference type="EMBL" id="HIZ92505.1"/>
    </source>
</evidence>
<evidence type="ECO:0000256" key="8">
    <source>
        <dbReference type="ARBA" id="ARBA00023049"/>
    </source>
</evidence>
<evidence type="ECO:0000256" key="3">
    <source>
        <dbReference type="ARBA" id="ARBA00022692"/>
    </source>
</evidence>